<comment type="caution">
    <text evidence="2">The sequence shown here is derived from an EMBL/GenBank/DDBJ whole genome shotgun (WGS) entry which is preliminary data.</text>
</comment>
<feature type="transmembrane region" description="Helical" evidence="1">
    <location>
        <begin position="309"/>
        <end position="331"/>
    </location>
</feature>
<keyword evidence="1" id="KW-1133">Transmembrane helix</keyword>
<keyword evidence="1" id="KW-0472">Membrane</keyword>
<keyword evidence="1" id="KW-0812">Transmembrane</keyword>
<evidence type="ECO:0000313" key="2">
    <source>
        <dbReference type="EMBL" id="KAK8877937.1"/>
    </source>
</evidence>
<dbReference type="Proteomes" id="UP001470230">
    <property type="component" value="Unassembled WGS sequence"/>
</dbReference>
<organism evidence="2 3">
    <name type="scientific">Tritrichomonas musculus</name>
    <dbReference type="NCBI Taxonomy" id="1915356"/>
    <lineage>
        <taxon>Eukaryota</taxon>
        <taxon>Metamonada</taxon>
        <taxon>Parabasalia</taxon>
        <taxon>Tritrichomonadida</taxon>
        <taxon>Tritrichomonadidae</taxon>
        <taxon>Tritrichomonas</taxon>
    </lineage>
</organism>
<protein>
    <submittedName>
        <fullName evidence="2">Uncharacterized protein</fullName>
    </submittedName>
</protein>
<name>A0ABR2JJY3_9EUKA</name>
<keyword evidence="3" id="KW-1185">Reference proteome</keyword>
<accession>A0ABR2JJY3</accession>
<sequence length="356" mass="42234">MFYNRFRRVNRHRYDHSLFLLFVQSLILLLVNIVLSMQQNKRLHFSSPMIAFFSKKLFAEYFLLSDNRPCRNVRMLLNDRIIPGFKNCTETCLAIYERGRFGNQYYSFAGSIVIAKSSGIKTIIIPQGFLMMNKSFWYEDIYFKVSNNTKGCIYTDTFAIPKYLRKKALHYRLSLKFRSFFMSKFPKISISNSTLVVHVRSGDVFTLNGINRNYGQPPCRYYLDIIHMRKWRNVILVSENTANPCVKIISKVVGPYKKRTFYEDLAIMLNARNFVLSEGTIGYSVVALSNKIQNVYTFVKWFDRSHPNLYYVNVNNCVPSFLYFIFVLKFWKNCKFQKKYIMKSKCVTWKFYNKSF</sequence>
<proteinExistence type="predicted"/>
<gene>
    <name evidence="2" type="ORF">M9Y10_004700</name>
</gene>
<evidence type="ECO:0000313" key="3">
    <source>
        <dbReference type="Proteomes" id="UP001470230"/>
    </source>
</evidence>
<reference evidence="2 3" key="1">
    <citation type="submission" date="2024-04" db="EMBL/GenBank/DDBJ databases">
        <title>Tritrichomonas musculus Genome.</title>
        <authorList>
            <person name="Alves-Ferreira E."/>
            <person name="Grigg M."/>
            <person name="Lorenzi H."/>
            <person name="Galac M."/>
        </authorList>
    </citation>
    <scope>NUCLEOTIDE SEQUENCE [LARGE SCALE GENOMIC DNA]</scope>
    <source>
        <strain evidence="2 3">EAF2021</strain>
    </source>
</reference>
<evidence type="ECO:0000256" key="1">
    <source>
        <dbReference type="SAM" id="Phobius"/>
    </source>
</evidence>
<dbReference type="EMBL" id="JAPFFF010000011">
    <property type="protein sequence ID" value="KAK8877937.1"/>
    <property type="molecule type" value="Genomic_DNA"/>
</dbReference>